<comment type="caution">
    <text evidence="2">The sequence shown here is derived from an EMBL/GenBank/DDBJ whole genome shotgun (WGS) entry which is preliminary data.</text>
</comment>
<proteinExistence type="predicted"/>
<sequence>MTFPYDRDRLNALVADVDARIADVERTAVEASKAGNHGRGLSEQDIAEIERHALGPNAPKEMQDMVKRIKEGELSWSDVLSGRALDDEGVQKAMAANLADLRQAHDALREGQDPDDVAAARGDGPNDDPEGGGTLMRDAW</sequence>
<accession>A0ABW2TX54</accession>
<dbReference type="Proteomes" id="UP001596512">
    <property type="component" value="Unassembled WGS sequence"/>
</dbReference>
<dbReference type="EMBL" id="JBHTEY010000004">
    <property type="protein sequence ID" value="MFC7617944.1"/>
    <property type="molecule type" value="Genomic_DNA"/>
</dbReference>
<keyword evidence="3" id="KW-1185">Reference proteome</keyword>
<evidence type="ECO:0000256" key="1">
    <source>
        <dbReference type="SAM" id="MobiDB-lite"/>
    </source>
</evidence>
<evidence type="ECO:0000313" key="2">
    <source>
        <dbReference type="EMBL" id="MFC7617944.1"/>
    </source>
</evidence>
<gene>
    <name evidence="2" type="ORF">ACFQV2_35615</name>
</gene>
<feature type="region of interest" description="Disordered" evidence="1">
    <location>
        <begin position="104"/>
        <end position="140"/>
    </location>
</feature>
<reference evidence="3" key="1">
    <citation type="journal article" date="2019" name="Int. J. Syst. Evol. Microbiol.">
        <title>The Global Catalogue of Microorganisms (GCM) 10K type strain sequencing project: providing services to taxonomists for standard genome sequencing and annotation.</title>
        <authorList>
            <consortium name="The Broad Institute Genomics Platform"/>
            <consortium name="The Broad Institute Genome Sequencing Center for Infectious Disease"/>
            <person name="Wu L."/>
            <person name="Ma J."/>
        </authorList>
    </citation>
    <scope>NUCLEOTIDE SEQUENCE [LARGE SCALE GENOMIC DNA]</scope>
    <source>
        <strain evidence="3">JCM 17695</strain>
    </source>
</reference>
<protein>
    <submittedName>
        <fullName evidence="2">Uncharacterized protein</fullName>
    </submittedName>
</protein>
<name>A0ABW2TX54_9PSEU</name>
<organism evidence="2 3">
    <name type="scientific">Actinokineospora soli</name>
    <dbReference type="NCBI Taxonomy" id="1048753"/>
    <lineage>
        <taxon>Bacteria</taxon>
        <taxon>Bacillati</taxon>
        <taxon>Actinomycetota</taxon>
        <taxon>Actinomycetes</taxon>
        <taxon>Pseudonocardiales</taxon>
        <taxon>Pseudonocardiaceae</taxon>
        <taxon>Actinokineospora</taxon>
    </lineage>
</organism>
<evidence type="ECO:0000313" key="3">
    <source>
        <dbReference type="Proteomes" id="UP001596512"/>
    </source>
</evidence>